<evidence type="ECO:0000256" key="2">
    <source>
        <dbReference type="RuleBase" id="RU361156"/>
    </source>
</evidence>
<dbReference type="AlphaFoldDB" id="A0A1R2BRB4"/>
<dbReference type="InterPro" id="IPR001563">
    <property type="entry name" value="Peptidase_S10"/>
</dbReference>
<keyword evidence="4" id="KW-1185">Reference proteome</keyword>
<proteinExistence type="inferred from homology"/>
<keyword evidence="2" id="KW-0378">Hydrolase</keyword>
<evidence type="ECO:0000313" key="3">
    <source>
        <dbReference type="EMBL" id="OMJ79343.1"/>
    </source>
</evidence>
<gene>
    <name evidence="3" type="ORF">SteCoe_20635</name>
</gene>
<accession>A0A1R2BRB4</accession>
<dbReference type="InterPro" id="IPR029058">
    <property type="entry name" value="AB_hydrolase_fold"/>
</dbReference>
<dbReference type="PANTHER" id="PTHR11802:SF201">
    <property type="entry name" value="CARBOXYPEPTIDASE"/>
    <property type="match status" value="1"/>
</dbReference>
<dbReference type="Gene3D" id="3.40.50.1820">
    <property type="entry name" value="alpha/beta hydrolase"/>
    <property type="match status" value="1"/>
</dbReference>
<sequence>MLWSLLLTIQVAQSAPASHLVTNLPGAPSYSFQMYSGYLPIPNSNGRELYYIFTTSQNKPSTDPIVLWFNGGPGCSSLQGTFIENGPFMFGDTNHTMYTNPYSWNRIANMLYFEIPAGVGYSMMGSIINNSTNDAQTASDNLLGLQYWYTLFPEFSTNPFYISGESYAGVYIPFLASYILNSNAKTPASAIPIKGILVGNPITDYTVDAEAAWPSFLYWHQLIDDSIYFPWVNLNCSMVWPSNPACDPLSESMYDLFTGVNYYDIYKECTPEQPMAFYKKRLMAKNLQGISPCTPNIALTLYLNNPKVRNALHINTTLGAWSTCADLDYTIDMRGSIWLYPSLISTPDFLINVYSGDTDSYVATAGTIAWINNLGMTTNVTWSEWYVDQQVAGMYTRYGTNFRFNTIRGAGHMCIETKPAQGFSMLQYFLQAKDLPSTP</sequence>
<keyword evidence="2" id="KW-0645">Protease</keyword>
<comment type="similarity">
    <text evidence="1 2">Belongs to the peptidase S10 family.</text>
</comment>
<protein>
    <recommendedName>
        <fullName evidence="2">Carboxypeptidase</fullName>
        <ecNumber evidence="2">3.4.16.-</ecNumber>
    </recommendedName>
</protein>
<evidence type="ECO:0000256" key="1">
    <source>
        <dbReference type="ARBA" id="ARBA00009431"/>
    </source>
</evidence>
<dbReference type="EMBL" id="MPUH01000475">
    <property type="protein sequence ID" value="OMJ79343.1"/>
    <property type="molecule type" value="Genomic_DNA"/>
</dbReference>
<dbReference type="GO" id="GO:0006508">
    <property type="term" value="P:proteolysis"/>
    <property type="evidence" value="ECO:0007669"/>
    <property type="project" value="UniProtKB-KW"/>
</dbReference>
<dbReference type="PANTHER" id="PTHR11802">
    <property type="entry name" value="SERINE PROTEASE FAMILY S10 SERINE CARBOXYPEPTIDASE"/>
    <property type="match status" value="1"/>
</dbReference>
<dbReference type="PRINTS" id="PR00724">
    <property type="entry name" value="CRBOXYPTASEC"/>
</dbReference>
<evidence type="ECO:0000313" key="4">
    <source>
        <dbReference type="Proteomes" id="UP000187209"/>
    </source>
</evidence>
<dbReference type="SUPFAM" id="SSF53474">
    <property type="entry name" value="alpha/beta-Hydrolases"/>
    <property type="match status" value="1"/>
</dbReference>
<dbReference type="GO" id="GO:0004185">
    <property type="term" value="F:serine-type carboxypeptidase activity"/>
    <property type="evidence" value="ECO:0007669"/>
    <property type="project" value="UniProtKB-UniRule"/>
</dbReference>
<dbReference type="PROSITE" id="PS00131">
    <property type="entry name" value="CARBOXYPEPT_SER_SER"/>
    <property type="match status" value="1"/>
</dbReference>
<dbReference type="Pfam" id="PF00450">
    <property type="entry name" value="Peptidase_S10"/>
    <property type="match status" value="1"/>
</dbReference>
<keyword evidence="2" id="KW-0121">Carboxypeptidase</keyword>
<dbReference type="Proteomes" id="UP000187209">
    <property type="component" value="Unassembled WGS sequence"/>
</dbReference>
<dbReference type="OrthoDB" id="443318at2759"/>
<dbReference type="InterPro" id="IPR018202">
    <property type="entry name" value="Ser_caboxypep_ser_AS"/>
</dbReference>
<organism evidence="3 4">
    <name type="scientific">Stentor coeruleus</name>
    <dbReference type="NCBI Taxonomy" id="5963"/>
    <lineage>
        <taxon>Eukaryota</taxon>
        <taxon>Sar</taxon>
        <taxon>Alveolata</taxon>
        <taxon>Ciliophora</taxon>
        <taxon>Postciliodesmatophora</taxon>
        <taxon>Heterotrichea</taxon>
        <taxon>Heterotrichida</taxon>
        <taxon>Stentoridae</taxon>
        <taxon>Stentor</taxon>
    </lineage>
</organism>
<dbReference type="EC" id="3.4.16.-" evidence="2"/>
<comment type="caution">
    <text evidence="3">The sequence shown here is derived from an EMBL/GenBank/DDBJ whole genome shotgun (WGS) entry which is preliminary data.</text>
</comment>
<name>A0A1R2BRB4_9CILI</name>
<reference evidence="3 4" key="1">
    <citation type="submission" date="2016-11" db="EMBL/GenBank/DDBJ databases">
        <title>The macronuclear genome of Stentor coeruleus: a giant cell with tiny introns.</title>
        <authorList>
            <person name="Slabodnick M."/>
            <person name="Ruby J.G."/>
            <person name="Reiff S.B."/>
            <person name="Swart E.C."/>
            <person name="Gosai S."/>
            <person name="Prabakaran S."/>
            <person name="Witkowska E."/>
            <person name="Larue G.E."/>
            <person name="Fisher S."/>
            <person name="Freeman R.M."/>
            <person name="Gunawardena J."/>
            <person name="Chu W."/>
            <person name="Stover N.A."/>
            <person name="Gregory B.D."/>
            <person name="Nowacki M."/>
            <person name="Derisi J."/>
            <person name="Roy S.W."/>
            <person name="Marshall W.F."/>
            <person name="Sood P."/>
        </authorList>
    </citation>
    <scope>NUCLEOTIDE SEQUENCE [LARGE SCALE GENOMIC DNA]</scope>
    <source>
        <strain evidence="3">WM001</strain>
    </source>
</reference>